<dbReference type="RefSeq" id="WP_093093215.1">
    <property type="nucleotide sequence ID" value="NZ_FOTQ01000002.1"/>
</dbReference>
<gene>
    <name evidence="2" type="ORF">SAMN04488042_102298</name>
</gene>
<sequence>MKRLSLILLSVFCFPTLAVAQALFLNPVYDLPGNKGFEVVDRLGTDTARIWCDAARAARSRGAAATERIYVIRGYGMSLSKPGIDGVSFSIRPSNSVLEAAASLKGPRTLSLSHVGNNMTVGQGTGYCVFEIDG</sequence>
<dbReference type="OrthoDB" id="7689766at2"/>
<protein>
    <submittedName>
        <fullName evidence="2">Uncharacterized protein</fullName>
    </submittedName>
</protein>
<accession>A0A1I4LYS9</accession>
<organism evidence="2 3">
    <name type="scientific">Shimia aestuarii</name>
    <dbReference type="NCBI Taxonomy" id="254406"/>
    <lineage>
        <taxon>Bacteria</taxon>
        <taxon>Pseudomonadati</taxon>
        <taxon>Pseudomonadota</taxon>
        <taxon>Alphaproteobacteria</taxon>
        <taxon>Rhodobacterales</taxon>
        <taxon>Roseobacteraceae</taxon>
    </lineage>
</organism>
<dbReference type="AlphaFoldDB" id="A0A1I4LYS9"/>
<keyword evidence="1" id="KW-0732">Signal</keyword>
<dbReference type="STRING" id="254406.SAMN04488042_102298"/>
<feature type="chain" id="PRO_5011670599" evidence="1">
    <location>
        <begin position="21"/>
        <end position="134"/>
    </location>
</feature>
<keyword evidence="3" id="KW-1185">Reference proteome</keyword>
<evidence type="ECO:0000256" key="1">
    <source>
        <dbReference type="SAM" id="SignalP"/>
    </source>
</evidence>
<name>A0A1I4LYS9_9RHOB</name>
<dbReference type="Proteomes" id="UP000199144">
    <property type="component" value="Unassembled WGS sequence"/>
</dbReference>
<feature type="signal peptide" evidence="1">
    <location>
        <begin position="1"/>
        <end position="20"/>
    </location>
</feature>
<reference evidence="2 3" key="1">
    <citation type="submission" date="2016-10" db="EMBL/GenBank/DDBJ databases">
        <authorList>
            <person name="de Groot N.N."/>
        </authorList>
    </citation>
    <scope>NUCLEOTIDE SEQUENCE [LARGE SCALE GENOMIC DNA]</scope>
    <source>
        <strain evidence="2 3">DSM 15283</strain>
    </source>
</reference>
<evidence type="ECO:0000313" key="2">
    <source>
        <dbReference type="EMBL" id="SFL96110.1"/>
    </source>
</evidence>
<evidence type="ECO:0000313" key="3">
    <source>
        <dbReference type="Proteomes" id="UP000199144"/>
    </source>
</evidence>
<dbReference type="EMBL" id="FOTQ01000002">
    <property type="protein sequence ID" value="SFL96110.1"/>
    <property type="molecule type" value="Genomic_DNA"/>
</dbReference>
<proteinExistence type="predicted"/>